<gene>
    <name evidence="2" type="ORF">IMG5_029440</name>
</gene>
<keyword evidence="3" id="KW-1185">Reference proteome</keyword>
<evidence type="ECO:0000313" key="2">
    <source>
        <dbReference type="EMBL" id="EGR33960.1"/>
    </source>
</evidence>
<dbReference type="OrthoDB" id="348451at2759"/>
<dbReference type="InParanoid" id="G0QLE4"/>
<dbReference type="GeneID" id="14910150"/>
<dbReference type="EMBL" id="GL983250">
    <property type="protein sequence ID" value="EGR33960.1"/>
    <property type="molecule type" value="Genomic_DNA"/>
</dbReference>
<organism evidence="2 3">
    <name type="scientific">Ichthyophthirius multifiliis</name>
    <name type="common">White spot disease agent</name>
    <name type="synonym">Ich</name>
    <dbReference type="NCBI Taxonomy" id="5932"/>
    <lineage>
        <taxon>Eukaryota</taxon>
        <taxon>Sar</taxon>
        <taxon>Alveolata</taxon>
        <taxon>Ciliophora</taxon>
        <taxon>Intramacronucleata</taxon>
        <taxon>Oligohymenophorea</taxon>
        <taxon>Hymenostomatida</taxon>
        <taxon>Ophryoglenina</taxon>
        <taxon>Ichthyophthirius</taxon>
    </lineage>
</organism>
<protein>
    <recommendedName>
        <fullName evidence="1">PUB domain-containing protein</fullName>
    </recommendedName>
</protein>
<dbReference type="InterPro" id="IPR018997">
    <property type="entry name" value="PUB_domain"/>
</dbReference>
<dbReference type="Pfam" id="PF09409">
    <property type="entry name" value="PUB"/>
    <property type="match status" value="1"/>
</dbReference>
<dbReference type="InterPro" id="IPR036339">
    <property type="entry name" value="PUB-like_dom_sf"/>
</dbReference>
<feature type="domain" description="PUB" evidence="1">
    <location>
        <begin position="25"/>
        <end position="65"/>
    </location>
</feature>
<evidence type="ECO:0000259" key="1">
    <source>
        <dbReference type="Pfam" id="PF09409"/>
    </source>
</evidence>
<dbReference type="AlphaFoldDB" id="G0QLE4"/>
<sequence length="94" mass="11090">MDQNSIEQIFQQKLEDLQIENHPTQLLEGLKLLLKLFDNIGQNPLEQKYRNIKATNTKIKNLILDQKLKPVKILESENNKEGEVEPYWGQIIQY</sequence>
<reference evidence="2 3" key="1">
    <citation type="submission" date="2011-07" db="EMBL/GenBank/DDBJ databases">
        <authorList>
            <person name="Coyne R."/>
            <person name="Brami D."/>
            <person name="Johnson J."/>
            <person name="Hostetler J."/>
            <person name="Hannick L."/>
            <person name="Clark T."/>
            <person name="Cassidy-Hanley D."/>
            <person name="Inman J."/>
        </authorList>
    </citation>
    <scope>NUCLEOTIDE SEQUENCE [LARGE SCALE GENOMIC DNA]</scope>
    <source>
        <strain evidence="2 3">G5</strain>
    </source>
</reference>
<accession>G0QLE4</accession>
<evidence type="ECO:0000313" key="3">
    <source>
        <dbReference type="Proteomes" id="UP000008983"/>
    </source>
</evidence>
<dbReference type="Gene3D" id="1.20.58.2190">
    <property type="match status" value="1"/>
</dbReference>
<dbReference type="Proteomes" id="UP000008983">
    <property type="component" value="Unassembled WGS sequence"/>
</dbReference>
<dbReference type="SUPFAM" id="SSF143503">
    <property type="entry name" value="PUG domain-like"/>
    <property type="match status" value="1"/>
</dbReference>
<dbReference type="RefSeq" id="XP_004039264.1">
    <property type="nucleotide sequence ID" value="XM_004039216.1"/>
</dbReference>
<name>G0QLE4_ICHMU</name>
<proteinExistence type="predicted"/>